<evidence type="ECO:0000256" key="1">
    <source>
        <dbReference type="ARBA" id="ARBA00004514"/>
    </source>
</evidence>
<dbReference type="InParanoid" id="A0A2G5DLG6"/>
<evidence type="ECO:0000313" key="12">
    <source>
        <dbReference type="Proteomes" id="UP000230069"/>
    </source>
</evidence>
<dbReference type="STRING" id="218851.A0A2G5DLG6"/>
<dbReference type="InterPro" id="IPR007225">
    <property type="entry name" value="EXOC6/Sec15"/>
</dbReference>
<dbReference type="Gene3D" id="1.20.58.670">
    <property type="entry name" value="Dsl1p vesicle tethering complex, Tip20p subunit, domain D"/>
    <property type="match status" value="1"/>
</dbReference>
<dbReference type="GO" id="GO:0016020">
    <property type="term" value="C:membrane"/>
    <property type="evidence" value="ECO:0007669"/>
    <property type="project" value="TreeGrafter"/>
</dbReference>
<feature type="compositionally biased region" description="Low complexity" evidence="8">
    <location>
        <begin position="11"/>
        <end position="21"/>
    </location>
</feature>
<dbReference type="InterPro" id="IPR042044">
    <property type="entry name" value="EXOC6PINT-1/Sec15/Tip20_C_dom2"/>
</dbReference>
<proteinExistence type="inferred from homology"/>
<keyword evidence="5" id="KW-0963">Cytoplasm</keyword>
<dbReference type="FunFam" id="1.10.357.30:FF:000002">
    <property type="entry name" value="Exocyst complex component"/>
    <property type="match status" value="1"/>
</dbReference>
<dbReference type="GO" id="GO:0009846">
    <property type="term" value="P:pollen germination"/>
    <property type="evidence" value="ECO:0007669"/>
    <property type="project" value="UniProtKB-ARBA"/>
</dbReference>
<protein>
    <recommendedName>
        <fullName evidence="7">Exocyst complex component</fullName>
    </recommendedName>
</protein>
<dbReference type="Pfam" id="PF04091">
    <property type="entry name" value="Sec15_C"/>
    <property type="match status" value="1"/>
</dbReference>
<dbReference type="GO" id="GO:0005829">
    <property type="term" value="C:cytosol"/>
    <property type="evidence" value="ECO:0007669"/>
    <property type="project" value="UniProtKB-SubCell"/>
</dbReference>
<organism evidence="11 12">
    <name type="scientific">Aquilegia coerulea</name>
    <name type="common">Rocky mountain columbine</name>
    <dbReference type="NCBI Taxonomy" id="218851"/>
    <lineage>
        <taxon>Eukaryota</taxon>
        <taxon>Viridiplantae</taxon>
        <taxon>Streptophyta</taxon>
        <taxon>Embryophyta</taxon>
        <taxon>Tracheophyta</taxon>
        <taxon>Spermatophyta</taxon>
        <taxon>Magnoliopsida</taxon>
        <taxon>Ranunculales</taxon>
        <taxon>Ranunculaceae</taxon>
        <taxon>Thalictroideae</taxon>
        <taxon>Aquilegia</taxon>
    </lineage>
</organism>
<feature type="compositionally biased region" description="Basic residues" evidence="8">
    <location>
        <begin position="1"/>
        <end position="10"/>
    </location>
</feature>
<keyword evidence="3 7" id="KW-0813">Transport</keyword>
<gene>
    <name evidence="11" type="ORF">AQUCO_01700151v1</name>
</gene>
<dbReference type="InterPro" id="IPR042045">
    <property type="entry name" value="EXOC6/Sec15_C_dom1"/>
</dbReference>
<evidence type="ECO:0000256" key="6">
    <source>
        <dbReference type="ARBA" id="ARBA00053307"/>
    </source>
</evidence>
<evidence type="ECO:0000259" key="9">
    <source>
        <dbReference type="Pfam" id="PF04091"/>
    </source>
</evidence>
<evidence type="ECO:0000256" key="4">
    <source>
        <dbReference type="ARBA" id="ARBA00022483"/>
    </source>
</evidence>
<dbReference type="PANTHER" id="PTHR12702:SF1">
    <property type="entry name" value="EXOCYST COMPLEX COMPONENT SEC15B"/>
    <property type="match status" value="1"/>
</dbReference>
<dbReference type="InterPro" id="IPR048359">
    <property type="entry name" value="EXOC6_Sec15_N"/>
</dbReference>
<feature type="domain" description="Exocyst complex subunit EXOC6/Sec15 C-terminal" evidence="9">
    <location>
        <begin position="428"/>
        <end position="774"/>
    </location>
</feature>
<evidence type="ECO:0000256" key="2">
    <source>
        <dbReference type="ARBA" id="ARBA00007944"/>
    </source>
</evidence>
<feature type="domain" description="Exocyst complex component EXOC6/Sec15 N-terminal" evidence="10">
    <location>
        <begin position="62"/>
        <end position="231"/>
    </location>
</feature>
<keyword evidence="4 7" id="KW-0268">Exocytosis</keyword>
<sequence>MQSSKIKRKPSAVTNGNTNNNKDSSDTLDLLLISSAISNGEDLSPFIRKAFTSSKPETLVHQLRDFSRSKESEIEEVCKAHYQDFILAVDDLRSLLSDVESLKSSIYKSNSLLQSVATPLLSVLDSLVETQVVSQNVGIGLESVQICIKLFELCSRVNFHLENNNFYMALKCVDVIEREFIEKTPSKTIRRMLENRVPSIRVYIERKINKEFGDWLVDIRVVSRNLGQLAIGRASAARQREEELRVKQREAEEQSRLSSRDCVYVLQEEEDDDEGVGGIGNGSEEKYSNGGIGLLGFDLAPLYRAYHIHQTLGFEDRFKKYYFENRKLQLTSDFQVSSMTPFLESHQTFFAQIAGFFIIEDQVLRTGGGLISKFEVENLWETAVSKMCSVLEDQFSRMQTANHLLFIKDYVSLLGVTLRRYGYHIDALLEVLSKHRDKYHELLLSDCRKLIGDAIAADTLEQMMMKKEYEYSMNVLSFQLQTSDIIPAFPYIAPFSSTVPDCCRIVRSFIEDSVSFMSYGGQLDFFDVVKKYLDRLLTDVLDGALLKIINSSIHGVSQAMQMAANMAVLERACDYFFRHAAQLSGIPLRIVERGKRPFPLKNSRDAAEEMLSGMLKAKADGFMLLMENVNWMTDEPPPNGNEYVNEVIIYLETLVSTAQQILPAQVLKRVLQEVLSHISEKIVGVLHGDSVRRFNVYAIMGIDVDIRLLEAFADNQAHMFTEADVSQLKLALAESRQLINLLLSSHPENFLNPVIRERSYNTLDYRKVVLISEKLRDPSDRLFGTFSGRGVRQNPKKKSLDALIKRLKDVS</sequence>
<evidence type="ECO:0000256" key="8">
    <source>
        <dbReference type="SAM" id="MobiDB-lite"/>
    </source>
</evidence>
<dbReference type="PANTHER" id="PTHR12702">
    <property type="entry name" value="SEC15"/>
    <property type="match status" value="1"/>
</dbReference>
<dbReference type="GO" id="GO:0060321">
    <property type="term" value="P:acceptance of pollen"/>
    <property type="evidence" value="ECO:0007669"/>
    <property type="project" value="UniProtKB-ARBA"/>
</dbReference>
<accession>A0A2G5DLG6</accession>
<evidence type="ECO:0000313" key="11">
    <source>
        <dbReference type="EMBL" id="PIA44351.1"/>
    </source>
</evidence>
<feature type="region of interest" description="Disordered" evidence="8">
    <location>
        <begin position="1"/>
        <end position="21"/>
    </location>
</feature>
<dbReference type="EMBL" id="KZ305034">
    <property type="protein sequence ID" value="PIA44351.1"/>
    <property type="molecule type" value="Genomic_DNA"/>
</dbReference>
<evidence type="ECO:0000256" key="3">
    <source>
        <dbReference type="ARBA" id="ARBA00022448"/>
    </source>
</evidence>
<dbReference type="FunCoup" id="A0A2G5DLG6">
    <property type="interactions" value="3163"/>
</dbReference>
<evidence type="ECO:0000259" key="10">
    <source>
        <dbReference type="Pfam" id="PF20651"/>
    </source>
</evidence>
<dbReference type="FunFam" id="1.20.58.670:FF:000002">
    <property type="entry name" value="Exocyst complex component"/>
    <property type="match status" value="1"/>
</dbReference>
<dbReference type="GO" id="GO:0009860">
    <property type="term" value="P:pollen tube growth"/>
    <property type="evidence" value="ECO:0007669"/>
    <property type="project" value="UniProtKB-ARBA"/>
</dbReference>
<dbReference type="Pfam" id="PF20651">
    <property type="entry name" value="EXOC6_Sec15_N"/>
    <property type="match status" value="1"/>
</dbReference>
<dbReference type="GO" id="GO:0090522">
    <property type="term" value="P:vesicle tethering involved in exocytosis"/>
    <property type="evidence" value="ECO:0007669"/>
    <property type="project" value="UniProtKB-UniRule"/>
</dbReference>
<comment type="function">
    <text evidence="6">Component of the exocyst complex involved in the docking of exocytic vesicles with fusion sites on the plasma membrane during regulated or polarized secretion. Involved in polarized cell growth and organ morphogenesis. During cytokinesis, involved in cell plate initiation, cell plate maturation and formation of new primary cell wall.</text>
</comment>
<evidence type="ECO:0000256" key="5">
    <source>
        <dbReference type="ARBA" id="ARBA00022490"/>
    </source>
</evidence>
<comment type="subcellular location">
    <subcellularLocation>
        <location evidence="1">Cytoplasm</location>
        <location evidence="1">Cytosol</location>
    </subcellularLocation>
</comment>
<evidence type="ECO:0000256" key="7">
    <source>
        <dbReference type="PIRNR" id="PIRNR025007"/>
    </source>
</evidence>
<dbReference type="GO" id="GO:0006893">
    <property type="term" value="P:Golgi to plasma membrane transport"/>
    <property type="evidence" value="ECO:0007669"/>
    <property type="project" value="TreeGrafter"/>
</dbReference>
<dbReference type="Gene3D" id="1.10.357.30">
    <property type="entry name" value="Exocyst complex subunit Sec15 C-terminal domain, N-terminal subdomain"/>
    <property type="match status" value="1"/>
</dbReference>
<dbReference type="AlphaFoldDB" id="A0A2G5DLG6"/>
<dbReference type="GO" id="GO:0000145">
    <property type="term" value="C:exocyst"/>
    <property type="evidence" value="ECO:0007669"/>
    <property type="project" value="UniProtKB-UniRule"/>
</dbReference>
<reference evidence="11 12" key="1">
    <citation type="submission" date="2017-09" db="EMBL/GenBank/DDBJ databases">
        <title>WGS assembly of Aquilegia coerulea Goldsmith.</title>
        <authorList>
            <person name="Hodges S."/>
            <person name="Kramer E."/>
            <person name="Nordborg M."/>
            <person name="Tomkins J."/>
            <person name="Borevitz J."/>
            <person name="Derieg N."/>
            <person name="Yan J."/>
            <person name="Mihaltcheva S."/>
            <person name="Hayes R.D."/>
            <person name="Rokhsar D."/>
        </authorList>
    </citation>
    <scope>NUCLEOTIDE SEQUENCE [LARGE SCALE GENOMIC DNA]</scope>
    <source>
        <strain evidence="12">cv. Goldsmith</strain>
    </source>
</reference>
<name>A0A2G5DLG6_AQUCA</name>
<dbReference type="Proteomes" id="UP000230069">
    <property type="component" value="Unassembled WGS sequence"/>
</dbReference>
<dbReference type="InterPro" id="IPR046361">
    <property type="entry name" value="EXOC6/Sec15_C"/>
</dbReference>
<comment type="similarity">
    <text evidence="2 7">Belongs to the SEC15 family.</text>
</comment>
<keyword evidence="12" id="KW-1185">Reference proteome</keyword>
<dbReference type="OrthoDB" id="10267033at2759"/>
<dbReference type="GO" id="GO:0006886">
    <property type="term" value="P:intracellular protein transport"/>
    <property type="evidence" value="ECO:0007669"/>
    <property type="project" value="InterPro"/>
</dbReference>
<dbReference type="PIRSF" id="PIRSF025007">
    <property type="entry name" value="Sec15"/>
    <property type="match status" value="1"/>
</dbReference>